<dbReference type="PANTHER" id="PTHR43673">
    <property type="entry name" value="NAD(P)H NITROREDUCTASE YDGI-RELATED"/>
    <property type="match status" value="1"/>
</dbReference>
<accession>A0A1G9C6E5</accession>
<dbReference type="RefSeq" id="WP_084337386.1">
    <property type="nucleotide sequence ID" value="NZ_CBKZNZ010000017.1"/>
</dbReference>
<proteinExistence type="inferred from homology"/>
<dbReference type="InterPro" id="IPR029479">
    <property type="entry name" value="Nitroreductase"/>
</dbReference>
<dbReference type="GO" id="GO:0016491">
    <property type="term" value="F:oxidoreductase activity"/>
    <property type="evidence" value="ECO:0007669"/>
    <property type="project" value="UniProtKB-KW"/>
</dbReference>
<dbReference type="SUPFAM" id="SSF55469">
    <property type="entry name" value="FMN-dependent nitroreductase-like"/>
    <property type="match status" value="1"/>
</dbReference>
<evidence type="ECO:0000313" key="4">
    <source>
        <dbReference type="EMBL" id="SDK47211.1"/>
    </source>
</evidence>
<dbReference type="AlphaFoldDB" id="A0A1G9C6E5"/>
<evidence type="ECO:0000313" key="5">
    <source>
        <dbReference type="Proteomes" id="UP000198706"/>
    </source>
</evidence>
<reference evidence="4 5" key="1">
    <citation type="submission" date="2016-10" db="EMBL/GenBank/DDBJ databases">
        <authorList>
            <person name="de Groot N.N."/>
        </authorList>
    </citation>
    <scope>NUCLEOTIDE SEQUENCE [LARGE SCALE GENOMIC DNA]</scope>
    <source>
        <strain evidence="4 5">JCM 21544</strain>
    </source>
</reference>
<dbReference type="Gene3D" id="3.40.109.10">
    <property type="entry name" value="NADH Oxidase"/>
    <property type="match status" value="1"/>
</dbReference>
<dbReference type="Proteomes" id="UP000198706">
    <property type="component" value="Unassembled WGS sequence"/>
</dbReference>
<protein>
    <submittedName>
        <fullName evidence="4">Nitroreductase</fullName>
    </submittedName>
</protein>
<organism evidence="4 5">
    <name type="scientific">Pseudomonas indica</name>
    <dbReference type="NCBI Taxonomy" id="137658"/>
    <lineage>
        <taxon>Bacteria</taxon>
        <taxon>Pseudomonadati</taxon>
        <taxon>Pseudomonadota</taxon>
        <taxon>Gammaproteobacteria</taxon>
        <taxon>Pseudomonadales</taxon>
        <taxon>Pseudomonadaceae</taxon>
        <taxon>Pseudomonas</taxon>
    </lineage>
</organism>
<feature type="domain" description="Nitroreductase" evidence="3">
    <location>
        <begin position="9"/>
        <end position="184"/>
    </location>
</feature>
<comment type="similarity">
    <text evidence="1">Belongs to the nitroreductase family.</text>
</comment>
<sequence length="205" mass="22539">MDNPIRTLIESRISANYYDTRRDVPEALIEELVRLATRAPSAFNFQNWKFIAVRSAEAKQRLKTVAFGQQKVVDAPVTFIICGTLAAHERLPEVLRPSVEAGILDRSVFDGWVTMAARSHSDNPTLQRDEAIRSASLAAMTLMLAAEGMGLSSGSMSGFDPAGVAREFQLAETEIPVILVTVGYPAPGNWPQKPRLPLRDVLEFA</sequence>
<dbReference type="CDD" id="cd02137">
    <property type="entry name" value="MhqN-like"/>
    <property type="match status" value="1"/>
</dbReference>
<gene>
    <name evidence="4" type="ORF">SAMN05216186_107135</name>
</gene>
<keyword evidence="2" id="KW-0560">Oxidoreductase</keyword>
<dbReference type="EMBL" id="FNFD01000007">
    <property type="protein sequence ID" value="SDK47211.1"/>
    <property type="molecule type" value="Genomic_DNA"/>
</dbReference>
<dbReference type="Pfam" id="PF00881">
    <property type="entry name" value="Nitroreductase"/>
    <property type="match status" value="1"/>
</dbReference>
<evidence type="ECO:0000259" key="3">
    <source>
        <dbReference type="Pfam" id="PF00881"/>
    </source>
</evidence>
<evidence type="ECO:0000256" key="1">
    <source>
        <dbReference type="ARBA" id="ARBA00007118"/>
    </source>
</evidence>
<evidence type="ECO:0000256" key="2">
    <source>
        <dbReference type="ARBA" id="ARBA00023002"/>
    </source>
</evidence>
<dbReference type="InterPro" id="IPR000415">
    <property type="entry name" value="Nitroreductase-like"/>
</dbReference>
<name>A0A1G9C6E5_9PSED</name>
<keyword evidence="5" id="KW-1185">Reference proteome</keyword>
<dbReference type="STRING" id="137658.SAMN05216186_107135"/>